<reference evidence="1 2" key="1">
    <citation type="journal article" date="2023" name="G3 (Bethesda)">
        <title>A chromosome-level genome assembly of Zasmidium syzygii isolated from banana leaves.</title>
        <authorList>
            <person name="van Westerhoven A.C."/>
            <person name="Mehrabi R."/>
            <person name="Talebi R."/>
            <person name="Steentjes M.B.F."/>
            <person name="Corcolon B."/>
            <person name="Chong P.A."/>
            <person name="Kema G.H.J."/>
            <person name="Seidl M.F."/>
        </authorList>
    </citation>
    <scope>NUCLEOTIDE SEQUENCE [LARGE SCALE GENOMIC DNA]</scope>
    <source>
        <strain evidence="1 2">P124</strain>
    </source>
</reference>
<evidence type="ECO:0000313" key="2">
    <source>
        <dbReference type="Proteomes" id="UP001305779"/>
    </source>
</evidence>
<comment type="caution">
    <text evidence="1">The sequence shown here is derived from an EMBL/GenBank/DDBJ whole genome shotgun (WGS) entry which is preliminary data.</text>
</comment>
<name>A0ABR0EWE9_ZASCE</name>
<organism evidence="1 2">
    <name type="scientific">Zasmidium cellare</name>
    <name type="common">Wine cellar mold</name>
    <name type="synonym">Racodium cellare</name>
    <dbReference type="NCBI Taxonomy" id="395010"/>
    <lineage>
        <taxon>Eukaryota</taxon>
        <taxon>Fungi</taxon>
        <taxon>Dikarya</taxon>
        <taxon>Ascomycota</taxon>
        <taxon>Pezizomycotina</taxon>
        <taxon>Dothideomycetes</taxon>
        <taxon>Dothideomycetidae</taxon>
        <taxon>Mycosphaerellales</taxon>
        <taxon>Mycosphaerellaceae</taxon>
        <taxon>Zasmidium</taxon>
    </lineage>
</organism>
<dbReference type="EMBL" id="JAXOVC010000002">
    <property type="protein sequence ID" value="KAK4505822.1"/>
    <property type="molecule type" value="Genomic_DNA"/>
</dbReference>
<proteinExistence type="predicted"/>
<evidence type="ECO:0000313" key="1">
    <source>
        <dbReference type="EMBL" id="KAK4505822.1"/>
    </source>
</evidence>
<keyword evidence="2" id="KW-1185">Reference proteome</keyword>
<dbReference type="Proteomes" id="UP001305779">
    <property type="component" value="Unassembled WGS sequence"/>
</dbReference>
<accession>A0ABR0EWE9</accession>
<gene>
    <name evidence="1" type="ORF">PRZ48_003787</name>
</gene>
<sequence>MKELYEIDLCSYRDCLDETRLLISQVEPTAAVHPFEISTSVEDLVQNVKGHESDHDVITRARRAVSQSLGAARSYSTGYPFVATAKLRGAHFSLIIRDLDEHTLNPGGIAIQTTSLLDLIKDHSSNSGFLEHVLANRTEIIKVAKDFLARFQSLHPSTAEAWKQHPIVLAGVSNPQQFYAMVEVRSPGFLIHSLKINNEWQSLSDHYHITIQRAANIYTVANIYSTPWIFLRTEDEGQTFIEEVRKYGRDLAAKDKLWRGSCGVVLTPAPPSGLPTDGRFWLKQPAQVVPSYAAHLWEHEDWEHAPRQEKLREEAQAFAVQFCCEKRLQRAWDVVARGQLPTRHMIAPYMVEMHRLEQGELEDVKWDAVDWTKAFPRIDRLAKAWALAKIDAQSRQEGSDDWVDPMDDDTALEITEDLRQVMSY</sequence>
<protein>
    <submittedName>
        <fullName evidence="1">Uncharacterized protein</fullName>
    </submittedName>
</protein>